<dbReference type="Proteomes" id="UP000287605">
    <property type="component" value="Unassembled WGS sequence"/>
</dbReference>
<proteinExistence type="predicted"/>
<evidence type="ECO:0000313" key="2">
    <source>
        <dbReference type="EMBL" id="RSU09847.1"/>
    </source>
</evidence>
<dbReference type="GO" id="GO:0030153">
    <property type="term" value="P:bacteriocin immunity"/>
    <property type="evidence" value="ECO:0007669"/>
    <property type="project" value="UniProtKB-KW"/>
</dbReference>
<evidence type="ECO:0000256" key="1">
    <source>
        <dbReference type="ARBA" id="ARBA00023025"/>
    </source>
</evidence>
<dbReference type="OrthoDB" id="2295351at2"/>
<name>A0A430APN1_9ENTE</name>
<dbReference type="InterPro" id="IPR023130">
    <property type="entry name" value="Ta0600-like_sf"/>
</dbReference>
<sequence>MKHVNKADEMFKNISTAYSDEQIKKIPELQKILLMYGAELEKTGDFKLVAAKLCRAIEQESLYKHFDLPKALMTLYHQLKPEARKYEAVMVSAMMTPFWL</sequence>
<reference evidence="2 3" key="1">
    <citation type="submission" date="2017-05" db="EMBL/GenBank/DDBJ databases">
        <title>Vagococcus spp. assemblies.</title>
        <authorList>
            <person name="Gulvik C.A."/>
        </authorList>
    </citation>
    <scope>NUCLEOTIDE SEQUENCE [LARGE SCALE GENOMIC DNA]</scope>
    <source>
        <strain evidence="2 3">CCUG 51432</strain>
    </source>
</reference>
<evidence type="ECO:0000313" key="3">
    <source>
        <dbReference type="Proteomes" id="UP000287605"/>
    </source>
</evidence>
<dbReference type="EMBL" id="NGKA01000018">
    <property type="protein sequence ID" value="RSU09847.1"/>
    <property type="molecule type" value="Genomic_DNA"/>
</dbReference>
<dbReference type="AlphaFoldDB" id="A0A430APN1"/>
<keyword evidence="3" id="KW-1185">Reference proteome</keyword>
<comment type="caution">
    <text evidence="2">The sequence shown here is derived from an EMBL/GenBank/DDBJ whole genome shotgun (WGS) entry which is preliminary data.</text>
</comment>
<dbReference type="SUPFAM" id="SSF109797">
    <property type="entry name" value="Bacteriocin immunity protein-like"/>
    <property type="match status" value="1"/>
</dbReference>
<keyword evidence="1" id="KW-0079">Bacteriocin immunity</keyword>
<gene>
    <name evidence="2" type="ORF">CBF29_10780</name>
</gene>
<dbReference type="Gene3D" id="1.20.1440.50">
    <property type="entry name" value="Ta0600-like"/>
    <property type="match status" value="1"/>
</dbReference>
<dbReference type="RefSeq" id="WP_126809736.1">
    <property type="nucleotide sequence ID" value="NZ_NGKA01000018.1"/>
</dbReference>
<dbReference type="InterPro" id="IPR015046">
    <property type="entry name" value="LciA_Immunity-like"/>
</dbReference>
<protein>
    <submittedName>
        <fullName evidence="2">Bacteriocin immunity protein</fullName>
    </submittedName>
</protein>
<accession>A0A430APN1</accession>
<organism evidence="2 3">
    <name type="scientific">Vagococcus elongatus</name>
    <dbReference type="NCBI Taxonomy" id="180344"/>
    <lineage>
        <taxon>Bacteria</taxon>
        <taxon>Bacillati</taxon>
        <taxon>Bacillota</taxon>
        <taxon>Bacilli</taxon>
        <taxon>Lactobacillales</taxon>
        <taxon>Enterococcaceae</taxon>
        <taxon>Vagococcus</taxon>
    </lineage>
</organism>
<dbReference type="Pfam" id="PF08951">
    <property type="entry name" value="EntA_Immun"/>
    <property type="match status" value="1"/>
</dbReference>